<sequence>MASSRDVDPVPCIVQGFNDAGCSYTAVEDCVCTNTTLRAQLSHCVQSSCLYADQLATAGASRDLCHGYPVPDRQDIARVTPVTFPAIATAMVLLRFVSRLIVAKKLWWDDWTALIAAVGLLHSAVLPAIMIAKDLADGAQIVFLVSSGLQSLSYQMGFGRHYFDIDPGQVMTILKIFYVNSLLYVFLLFIAKVSICALYARVFVDPKFRRKVRFVLYFFTGHFVLYMFLASLQCVPVQSVWDRTIEGRCLNLFTISYTGAAGSILEDILLIIMPIPELMKLQLGRQKKLALGFMFAVGSL</sequence>
<feature type="transmembrane region" description="Helical" evidence="14">
    <location>
        <begin position="139"/>
        <end position="156"/>
    </location>
</feature>
<dbReference type="Pfam" id="PF05730">
    <property type="entry name" value="CFEM"/>
    <property type="match status" value="1"/>
</dbReference>
<dbReference type="PANTHER" id="PTHR33048">
    <property type="entry name" value="PTH11-LIKE INTEGRAL MEMBRANE PROTEIN (AFU_ORTHOLOGUE AFUA_5G11245)"/>
    <property type="match status" value="1"/>
</dbReference>
<keyword evidence="10 14" id="KW-0472">Membrane</keyword>
<keyword evidence="18" id="KW-1185">Reference proteome</keyword>
<dbReference type="GO" id="GO:0098552">
    <property type="term" value="C:side of membrane"/>
    <property type="evidence" value="ECO:0007669"/>
    <property type="project" value="UniProtKB-KW"/>
</dbReference>
<keyword evidence="12" id="KW-0449">Lipoprotein</keyword>
<evidence type="ECO:0000256" key="13">
    <source>
        <dbReference type="ARBA" id="ARBA00038359"/>
    </source>
</evidence>
<dbReference type="InterPro" id="IPR052337">
    <property type="entry name" value="SAT4-like"/>
</dbReference>
<keyword evidence="5" id="KW-0964">Secreted</keyword>
<feature type="transmembrane region" description="Helical" evidence="14">
    <location>
        <begin position="252"/>
        <end position="275"/>
    </location>
</feature>
<evidence type="ECO:0000256" key="1">
    <source>
        <dbReference type="ARBA" id="ARBA00004141"/>
    </source>
</evidence>
<evidence type="ECO:0000313" key="18">
    <source>
        <dbReference type="Proteomes" id="UP001327957"/>
    </source>
</evidence>
<feature type="transmembrane region" description="Helical" evidence="14">
    <location>
        <begin position="113"/>
        <end position="132"/>
    </location>
</feature>
<gene>
    <name evidence="17" type="ORF">QIS74_04816</name>
</gene>
<keyword evidence="6" id="KW-0336">GPI-anchor</keyword>
<feature type="transmembrane region" description="Helical" evidence="14">
    <location>
        <begin position="176"/>
        <end position="202"/>
    </location>
</feature>
<comment type="caution">
    <text evidence="17">The sequence shown here is derived from an EMBL/GenBank/DDBJ whole genome shotgun (WGS) entry which is preliminary data.</text>
</comment>
<evidence type="ECO:0000313" key="17">
    <source>
        <dbReference type="EMBL" id="KAK6221248.1"/>
    </source>
</evidence>
<comment type="similarity">
    <text evidence="13">Belongs to the SAT4 family.</text>
</comment>
<evidence type="ECO:0000256" key="6">
    <source>
        <dbReference type="ARBA" id="ARBA00022622"/>
    </source>
</evidence>
<dbReference type="EMBL" id="JASAOK010000022">
    <property type="protein sequence ID" value="KAK6221248.1"/>
    <property type="molecule type" value="Genomic_DNA"/>
</dbReference>
<evidence type="ECO:0000256" key="4">
    <source>
        <dbReference type="ARBA" id="ARBA00010031"/>
    </source>
</evidence>
<keyword evidence="6" id="KW-0325">Glycoprotein</keyword>
<dbReference type="InterPro" id="IPR049326">
    <property type="entry name" value="Rhodopsin_dom_fungi"/>
</dbReference>
<evidence type="ECO:0000259" key="15">
    <source>
        <dbReference type="Pfam" id="PF05730"/>
    </source>
</evidence>
<evidence type="ECO:0000256" key="3">
    <source>
        <dbReference type="ARBA" id="ARBA00004613"/>
    </source>
</evidence>
<name>A0AAV9THB4_9PEZI</name>
<evidence type="ECO:0000256" key="8">
    <source>
        <dbReference type="ARBA" id="ARBA00022729"/>
    </source>
</evidence>
<accession>A0AAV9THB4</accession>
<keyword evidence="7 14" id="KW-0812">Transmembrane</keyword>
<protein>
    <submittedName>
        <fullName evidence="17">Integral membrane protein</fullName>
    </submittedName>
</protein>
<keyword evidence="11" id="KW-1015">Disulfide bond</keyword>
<proteinExistence type="inferred from homology"/>
<evidence type="ECO:0000256" key="5">
    <source>
        <dbReference type="ARBA" id="ARBA00022525"/>
    </source>
</evidence>
<dbReference type="Pfam" id="PF20684">
    <property type="entry name" value="Fung_rhodopsin"/>
    <property type="match status" value="1"/>
</dbReference>
<evidence type="ECO:0000256" key="12">
    <source>
        <dbReference type="ARBA" id="ARBA00023288"/>
    </source>
</evidence>
<dbReference type="GO" id="GO:0005576">
    <property type="term" value="C:extracellular region"/>
    <property type="evidence" value="ECO:0007669"/>
    <property type="project" value="UniProtKB-SubCell"/>
</dbReference>
<feature type="domain" description="Rhodopsin" evidence="16">
    <location>
        <begin position="94"/>
        <end position="299"/>
    </location>
</feature>
<organism evidence="17 18">
    <name type="scientific">Colletotrichum tabaci</name>
    <dbReference type="NCBI Taxonomy" id="1209068"/>
    <lineage>
        <taxon>Eukaryota</taxon>
        <taxon>Fungi</taxon>
        <taxon>Dikarya</taxon>
        <taxon>Ascomycota</taxon>
        <taxon>Pezizomycotina</taxon>
        <taxon>Sordariomycetes</taxon>
        <taxon>Hypocreomycetidae</taxon>
        <taxon>Glomerellales</taxon>
        <taxon>Glomerellaceae</taxon>
        <taxon>Colletotrichum</taxon>
        <taxon>Colletotrichum destructivum species complex</taxon>
    </lineage>
</organism>
<comment type="similarity">
    <text evidence="4">Belongs to the RBT5 family.</text>
</comment>
<keyword evidence="9 14" id="KW-1133">Transmembrane helix</keyword>
<evidence type="ECO:0000259" key="16">
    <source>
        <dbReference type="Pfam" id="PF20684"/>
    </source>
</evidence>
<feature type="transmembrane region" description="Helical" evidence="14">
    <location>
        <begin position="82"/>
        <end position="101"/>
    </location>
</feature>
<evidence type="ECO:0000256" key="2">
    <source>
        <dbReference type="ARBA" id="ARBA00004589"/>
    </source>
</evidence>
<dbReference type="AlphaFoldDB" id="A0AAV9THB4"/>
<evidence type="ECO:0000256" key="9">
    <source>
        <dbReference type="ARBA" id="ARBA00022989"/>
    </source>
</evidence>
<keyword evidence="8" id="KW-0732">Signal</keyword>
<feature type="domain" description="CFEM" evidence="15">
    <location>
        <begin position="11"/>
        <end position="66"/>
    </location>
</feature>
<comment type="subcellular location">
    <subcellularLocation>
        <location evidence="2">Membrane</location>
        <topology evidence="2">Lipid-anchor</topology>
        <topology evidence="2">GPI-anchor</topology>
    </subcellularLocation>
    <subcellularLocation>
        <location evidence="1">Membrane</location>
        <topology evidence="1">Multi-pass membrane protein</topology>
    </subcellularLocation>
    <subcellularLocation>
        <location evidence="3">Secreted</location>
    </subcellularLocation>
</comment>
<evidence type="ECO:0000256" key="7">
    <source>
        <dbReference type="ARBA" id="ARBA00022692"/>
    </source>
</evidence>
<reference evidence="17 18" key="1">
    <citation type="submission" date="2023-04" db="EMBL/GenBank/DDBJ databases">
        <title>Colletotrichum tabacum stain YC1 causing leaf anthracnose on Nicotiana tabacum(L.) cv.</title>
        <authorList>
            <person name="Ji Z."/>
            <person name="Wang M."/>
            <person name="Zhang J."/>
            <person name="Wang N."/>
            <person name="Zhou Z."/>
        </authorList>
    </citation>
    <scope>NUCLEOTIDE SEQUENCE [LARGE SCALE GENOMIC DNA]</scope>
    <source>
        <strain evidence="17 18">YC1</strain>
    </source>
</reference>
<dbReference type="Proteomes" id="UP001327957">
    <property type="component" value="Unassembled WGS sequence"/>
</dbReference>
<dbReference type="InterPro" id="IPR008427">
    <property type="entry name" value="Extracellular_membr_CFEM_dom"/>
</dbReference>
<evidence type="ECO:0000256" key="10">
    <source>
        <dbReference type="ARBA" id="ARBA00023136"/>
    </source>
</evidence>
<feature type="transmembrane region" description="Helical" evidence="14">
    <location>
        <begin position="214"/>
        <end position="232"/>
    </location>
</feature>
<dbReference type="PANTHER" id="PTHR33048:SF47">
    <property type="entry name" value="INTEGRAL MEMBRANE PROTEIN-RELATED"/>
    <property type="match status" value="1"/>
</dbReference>
<evidence type="ECO:0000256" key="14">
    <source>
        <dbReference type="SAM" id="Phobius"/>
    </source>
</evidence>
<evidence type="ECO:0000256" key="11">
    <source>
        <dbReference type="ARBA" id="ARBA00023157"/>
    </source>
</evidence>